<dbReference type="Proteomes" id="UP000494162">
    <property type="component" value="Unassembled WGS sequence"/>
</dbReference>
<dbReference type="GeneID" id="93167557"/>
<dbReference type="RefSeq" id="WP_105825034.1">
    <property type="nucleotide sequence ID" value="NZ_CABVPP010000002.1"/>
</dbReference>
<protein>
    <submittedName>
        <fullName evidence="1">Uncharacterized protein</fullName>
    </submittedName>
</protein>
<dbReference type="EMBL" id="CABVPP010000002">
    <property type="protein sequence ID" value="VWB15044.1"/>
    <property type="molecule type" value="Genomic_DNA"/>
</dbReference>
<proteinExistence type="predicted"/>
<evidence type="ECO:0000313" key="1">
    <source>
        <dbReference type="EMBL" id="VWB15044.1"/>
    </source>
</evidence>
<accession>A0A6P2HDY7</accession>
<sequence length="105" mass="11022">MRLRAPDLGQPGNIATLIAALRRCMEPIVNQLNALSDGQAAAVNNAATAPPAATSVTPYARGDFIKNSAPAELGNAGARYIVLGWMCIEAGKPGQWRECRCLTGN</sequence>
<organism evidence="1 2">
    <name type="scientific">Burkholderia pseudomultivorans</name>
    <dbReference type="NCBI Taxonomy" id="1207504"/>
    <lineage>
        <taxon>Bacteria</taxon>
        <taxon>Pseudomonadati</taxon>
        <taxon>Pseudomonadota</taxon>
        <taxon>Betaproteobacteria</taxon>
        <taxon>Burkholderiales</taxon>
        <taxon>Burkholderiaceae</taxon>
        <taxon>Burkholderia</taxon>
        <taxon>Burkholderia cepacia complex</taxon>
    </lineage>
</organism>
<reference evidence="1 2" key="1">
    <citation type="submission" date="2019-09" db="EMBL/GenBank/DDBJ databases">
        <authorList>
            <person name="Depoorter E."/>
        </authorList>
    </citation>
    <scope>NUCLEOTIDE SEQUENCE [LARGE SCALE GENOMIC DNA]</scope>
    <source>
        <strain evidence="1">LMG 26883</strain>
    </source>
</reference>
<gene>
    <name evidence="1" type="ORF">BPS26883_00538</name>
</gene>
<name>A0A6P2HDY7_9BURK</name>
<evidence type="ECO:0000313" key="2">
    <source>
        <dbReference type="Proteomes" id="UP000494162"/>
    </source>
</evidence>
<dbReference type="AlphaFoldDB" id="A0A6P2HDY7"/>